<feature type="domain" description="BIG2" evidence="3">
    <location>
        <begin position="328"/>
        <end position="407"/>
    </location>
</feature>
<dbReference type="RefSeq" id="WP_195550914.1">
    <property type="nucleotide sequence ID" value="NZ_JADMNX010000001.1"/>
</dbReference>
<feature type="compositionally biased region" description="Basic and acidic residues" evidence="1">
    <location>
        <begin position="264"/>
        <end position="277"/>
    </location>
</feature>
<feature type="compositionally biased region" description="Polar residues" evidence="1">
    <location>
        <begin position="278"/>
        <end position="300"/>
    </location>
</feature>
<dbReference type="EMBL" id="JAQMLS010000001">
    <property type="protein sequence ID" value="MDB8740696.1"/>
    <property type="molecule type" value="Genomic_DNA"/>
</dbReference>
<evidence type="ECO:0000256" key="2">
    <source>
        <dbReference type="SAM" id="Phobius"/>
    </source>
</evidence>
<accession>A0AAW6DVM6</accession>
<evidence type="ECO:0000259" key="3">
    <source>
        <dbReference type="SMART" id="SM00635"/>
    </source>
</evidence>
<dbReference type="Gene3D" id="2.60.40.1080">
    <property type="match status" value="1"/>
</dbReference>
<evidence type="ECO:0000313" key="4">
    <source>
        <dbReference type="EMBL" id="MCQ5152222.1"/>
    </source>
</evidence>
<feature type="compositionally biased region" description="Basic and acidic residues" evidence="1">
    <location>
        <begin position="243"/>
        <end position="254"/>
    </location>
</feature>
<dbReference type="Proteomes" id="UP001206236">
    <property type="component" value="Unassembled WGS sequence"/>
</dbReference>
<gene>
    <name evidence="4" type="ORF">NE632_02790</name>
    <name evidence="5" type="ORF">PNV70_01280</name>
</gene>
<reference evidence="4" key="1">
    <citation type="submission" date="2022-06" db="EMBL/GenBank/DDBJ databases">
        <title>Isolation of gut microbiota from human fecal samples.</title>
        <authorList>
            <person name="Pamer E.G."/>
            <person name="Barat B."/>
            <person name="Waligurski E."/>
            <person name="Medina S."/>
            <person name="Paddock L."/>
            <person name="Mostad J."/>
        </authorList>
    </citation>
    <scope>NUCLEOTIDE SEQUENCE</scope>
    <source>
        <strain evidence="4">DFI.5.57</strain>
    </source>
</reference>
<protein>
    <submittedName>
        <fullName evidence="5">Ig-like domain-containing protein</fullName>
    </submittedName>
</protein>
<dbReference type="SUPFAM" id="SSF49373">
    <property type="entry name" value="Invasin/intimin cell-adhesion fragments"/>
    <property type="match status" value="1"/>
</dbReference>
<dbReference type="Pfam" id="PF02368">
    <property type="entry name" value="Big_2"/>
    <property type="match status" value="1"/>
</dbReference>
<evidence type="ECO:0000256" key="1">
    <source>
        <dbReference type="SAM" id="MobiDB-lite"/>
    </source>
</evidence>
<dbReference type="Proteomes" id="UP001211421">
    <property type="component" value="Unassembled WGS sequence"/>
</dbReference>
<dbReference type="InterPro" id="IPR003343">
    <property type="entry name" value="Big_2"/>
</dbReference>
<feature type="compositionally biased region" description="Low complexity" evidence="1">
    <location>
        <begin position="309"/>
        <end position="319"/>
    </location>
</feature>
<keyword evidence="2" id="KW-0472">Membrane</keyword>
<evidence type="ECO:0000313" key="5">
    <source>
        <dbReference type="EMBL" id="MDB8740696.1"/>
    </source>
</evidence>
<sequence length="412" mass="46281">MDKIKRNNAIYIAFLSISIAIMAVIIIIPMVQSMRYVRHTVDYNSIVAMGSYHIKISNATYLKDKKELYFALSAKEESNYSGSISSKPEISNYTLRYYDDNGKYHTEDMLKKYTVSQKNDLTEIITVSDIPSGYDYVYLELKCTIAAYDEPDTVDEFGDVIKGQHHDEIVKEQYFMFDKKDVRVIDSKDDNQDDMSIVIEEQTDSTSEKITTTEAKKDIKSDLKNDKKEDKRSESSSTTDSISESKSDKKKTEKVTTSTVTSTKKVDVNPQDNHDWQDTQAQPSGGNDNYHNDNTYTETQPYYHDEPAQTEPPYQPPATTTTAVIKARSLKIETIYEYNDVKINVGSTAQLKAVVGPSNAVNKSVIWQSNRPDIAEVDSNGNVHGISSGKAIITVRVADNSAITASCMVTVN</sequence>
<keyword evidence="2" id="KW-1133">Transmembrane helix</keyword>
<name>A0AAW6DVM6_9FIRM</name>
<dbReference type="AlphaFoldDB" id="A0AAW6DVM6"/>
<proteinExistence type="predicted"/>
<feature type="compositionally biased region" description="Polar residues" evidence="1">
    <location>
        <begin position="204"/>
        <end position="213"/>
    </location>
</feature>
<feature type="transmembrane region" description="Helical" evidence="2">
    <location>
        <begin position="9"/>
        <end position="31"/>
    </location>
</feature>
<evidence type="ECO:0000313" key="6">
    <source>
        <dbReference type="Proteomes" id="UP001211421"/>
    </source>
</evidence>
<dbReference type="InterPro" id="IPR008964">
    <property type="entry name" value="Invasin/intimin_cell_adhesion"/>
</dbReference>
<dbReference type="EMBL" id="JANGCN010000004">
    <property type="protein sequence ID" value="MCQ5152222.1"/>
    <property type="molecule type" value="Genomic_DNA"/>
</dbReference>
<keyword evidence="2" id="KW-0812">Transmembrane</keyword>
<reference evidence="5" key="2">
    <citation type="submission" date="2023-01" db="EMBL/GenBank/DDBJ databases">
        <title>Human gut microbiome strain richness.</title>
        <authorList>
            <person name="Chen-Liaw A."/>
        </authorList>
    </citation>
    <scope>NUCLEOTIDE SEQUENCE</scope>
    <source>
        <strain evidence="5">D59st1_B8_D59t2_181005</strain>
    </source>
</reference>
<dbReference type="SMART" id="SM00635">
    <property type="entry name" value="BID_2"/>
    <property type="match status" value="1"/>
</dbReference>
<feature type="compositionally biased region" description="Basic and acidic residues" evidence="1">
    <location>
        <begin position="214"/>
        <end position="234"/>
    </location>
</feature>
<feature type="region of interest" description="Disordered" evidence="1">
    <location>
        <begin position="195"/>
        <end position="319"/>
    </location>
</feature>
<organism evidence="5 6">
    <name type="scientific">Ruminococcus bicirculans</name>
    <name type="common">ex Wegman et al. 2014</name>
    <dbReference type="NCBI Taxonomy" id="1160721"/>
    <lineage>
        <taxon>Bacteria</taxon>
        <taxon>Bacillati</taxon>
        <taxon>Bacillota</taxon>
        <taxon>Clostridia</taxon>
        <taxon>Eubacteriales</taxon>
        <taxon>Oscillospiraceae</taxon>
        <taxon>Ruminococcus</taxon>
    </lineage>
</organism>
<comment type="caution">
    <text evidence="5">The sequence shown here is derived from an EMBL/GenBank/DDBJ whole genome shotgun (WGS) entry which is preliminary data.</text>
</comment>